<dbReference type="AlphaFoldDB" id="A0A1F4ZQ85"/>
<evidence type="ECO:0000313" key="3">
    <source>
        <dbReference type="Proteomes" id="UP000176424"/>
    </source>
</evidence>
<dbReference type="SMART" id="SM00642">
    <property type="entry name" value="Aamy"/>
    <property type="match status" value="1"/>
</dbReference>
<feature type="domain" description="Glycosyl hydrolase family 13 catalytic" evidence="1">
    <location>
        <begin position="14"/>
        <end position="403"/>
    </location>
</feature>
<dbReference type="Gene3D" id="3.20.20.80">
    <property type="entry name" value="Glycosidases"/>
    <property type="match status" value="1"/>
</dbReference>
<dbReference type="InterPro" id="IPR017853">
    <property type="entry name" value="GH"/>
</dbReference>
<protein>
    <recommendedName>
        <fullName evidence="1">Glycosyl hydrolase family 13 catalytic domain-containing protein</fullName>
    </recommendedName>
</protein>
<name>A0A1F4ZQ85_9BACT</name>
<accession>A0A1F4ZQ85</accession>
<reference evidence="2 3" key="1">
    <citation type="journal article" date="2016" name="Nat. Commun.">
        <title>Thousands of microbial genomes shed light on interconnected biogeochemical processes in an aquifer system.</title>
        <authorList>
            <person name="Anantharaman K."/>
            <person name="Brown C.T."/>
            <person name="Hug L.A."/>
            <person name="Sharon I."/>
            <person name="Castelle C.J."/>
            <person name="Probst A.J."/>
            <person name="Thomas B.C."/>
            <person name="Singh A."/>
            <person name="Wilkins M.J."/>
            <person name="Karaoz U."/>
            <person name="Brodie E.L."/>
            <person name="Williams K.H."/>
            <person name="Hubbard S.S."/>
            <person name="Banfield J.F."/>
        </authorList>
    </citation>
    <scope>NUCLEOTIDE SEQUENCE [LARGE SCALE GENOMIC DNA]</scope>
</reference>
<dbReference type="GO" id="GO:0005975">
    <property type="term" value="P:carbohydrate metabolic process"/>
    <property type="evidence" value="ECO:0007669"/>
    <property type="project" value="InterPro"/>
</dbReference>
<gene>
    <name evidence="2" type="ORF">A2397_05480</name>
</gene>
<dbReference type="PANTHER" id="PTHR10357:SF219">
    <property type="entry name" value="MALTOSE ALPHA-D-GLUCOSYLTRANSFERASE"/>
    <property type="match status" value="1"/>
</dbReference>
<evidence type="ECO:0000259" key="1">
    <source>
        <dbReference type="SMART" id="SM00642"/>
    </source>
</evidence>
<dbReference type="SUPFAM" id="SSF51445">
    <property type="entry name" value="(Trans)glycosidases"/>
    <property type="match status" value="1"/>
</dbReference>
<dbReference type="STRING" id="1797263.A2397_05480"/>
<comment type="caution">
    <text evidence="2">The sequence shown here is derived from an EMBL/GenBank/DDBJ whole genome shotgun (WGS) entry which is preliminary data.</text>
</comment>
<dbReference type="PANTHER" id="PTHR10357">
    <property type="entry name" value="ALPHA-AMYLASE FAMILY MEMBER"/>
    <property type="match status" value="1"/>
</dbReference>
<dbReference type="InterPro" id="IPR045857">
    <property type="entry name" value="O16G_dom_2"/>
</dbReference>
<sequence length="427" mass="48912">MPDMDWWKKAVIYELYVDKFAGDFSALTAKLDYFTYLGVNTLWILPHYPSPMVDGGYDISDYQDIRPGLGSMEDFDRFIEAAHSRGLKVIIDLVLNHTSSEHAWFRQAKLSKSDPKRLWYIWSDNQIGFSQAFVHFAHLKPTNWIFNPETNDYYYATFYPQQPDLNWDNPEVEAAMLSVIDYWLDKGVDGLRLDAVARLIKRENTNCFGLPETHQVLKRIRSHIDSRNPGVVLMAETGGWPNEAKQFFGSGDECQLVINFPLAVQLLNSIHDKNLSGVEDVWNQSGGIPDNCRWATFLTNHDSVDLFFLTSQEQRITLKEIIDPEKLFSQPDGQSLGARLAEVCRGNGDDILWATKQLLSKPGIPILYYGNEIGMRNLVLSEKPGDIREFVRGTFDWSLANLQMQEKGSLLSGIRQEIHDTQFSFRP</sequence>
<proteinExistence type="predicted"/>
<dbReference type="Proteomes" id="UP000176424">
    <property type="component" value="Unassembled WGS sequence"/>
</dbReference>
<dbReference type="Pfam" id="PF00128">
    <property type="entry name" value="Alpha-amylase"/>
    <property type="match status" value="1"/>
</dbReference>
<organism evidence="2 3">
    <name type="scientific">Candidatus Amesbacteria bacterium RIFOXYB1_FULL_44_23</name>
    <dbReference type="NCBI Taxonomy" id="1797263"/>
    <lineage>
        <taxon>Bacteria</taxon>
        <taxon>Candidatus Amesiibacteriota</taxon>
    </lineage>
</organism>
<evidence type="ECO:0000313" key="2">
    <source>
        <dbReference type="EMBL" id="OGD08238.1"/>
    </source>
</evidence>
<dbReference type="InterPro" id="IPR006047">
    <property type="entry name" value="GH13_cat_dom"/>
</dbReference>
<dbReference type="EMBL" id="MEXR01000061">
    <property type="protein sequence ID" value="OGD08238.1"/>
    <property type="molecule type" value="Genomic_DNA"/>
</dbReference>
<dbReference type="Gene3D" id="3.90.400.10">
    <property type="entry name" value="Oligo-1,6-glucosidase, Domain 2"/>
    <property type="match status" value="1"/>
</dbReference>